<dbReference type="Pfam" id="PF01740">
    <property type="entry name" value="STAS"/>
    <property type="match status" value="1"/>
</dbReference>
<accession>A0A7X2S4D5</accession>
<dbReference type="NCBIfam" id="TIGR00229">
    <property type="entry name" value="sensory_box"/>
    <property type="match status" value="1"/>
</dbReference>
<comment type="caution">
    <text evidence="7">The sequence shown here is derived from an EMBL/GenBank/DDBJ whole genome shotgun (WGS) entry which is preliminary data.</text>
</comment>
<dbReference type="InterPro" id="IPR000014">
    <property type="entry name" value="PAS"/>
</dbReference>
<organism evidence="7 8">
    <name type="scientific">Metabacillus mangrovi</name>
    <dbReference type="NCBI Taxonomy" id="1491830"/>
    <lineage>
        <taxon>Bacteria</taxon>
        <taxon>Bacillati</taxon>
        <taxon>Bacillota</taxon>
        <taxon>Bacilli</taxon>
        <taxon>Bacillales</taxon>
        <taxon>Bacillaceae</taxon>
        <taxon>Metabacillus</taxon>
    </lineage>
</organism>
<keyword evidence="1" id="KW-0285">Flavoprotein</keyword>
<keyword evidence="8" id="KW-1185">Reference proteome</keyword>
<dbReference type="InterPro" id="IPR036513">
    <property type="entry name" value="STAS_dom_sf"/>
</dbReference>
<evidence type="ECO:0000259" key="4">
    <source>
        <dbReference type="PROSITE" id="PS50112"/>
    </source>
</evidence>
<keyword evidence="3" id="KW-0157">Chromophore</keyword>
<dbReference type="Pfam" id="PF13426">
    <property type="entry name" value="PAS_9"/>
    <property type="match status" value="1"/>
</dbReference>
<dbReference type="CDD" id="cd00130">
    <property type="entry name" value="PAS"/>
    <property type="match status" value="1"/>
</dbReference>
<dbReference type="AlphaFoldDB" id="A0A7X2S4D5"/>
<dbReference type="Gene3D" id="3.30.750.24">
    <property type="entry name" value="STAS domain"/>
    <property type="match status" value="1"/>
</dbReference>
<dbReference type="SUPFAM" id="SSF55785">
    <property type="entry name" value="PYP-like sensor domain (PAS domain)"/>
    <property type="match status" value="1"/>
</dbReference>
<evidence type="ECO:0000256" key="1">
    <source>
        <dbReference type="ARBA" id="ARBA00022630"/>
    </source>
</evidence>
<dbReference type="PROSITE" id="PS50113">
    <property type="entry name" value="PAC"/>
    <property type="match status" value="1"/>
</dbReference>
<dbReference type="PANTHER" id="PTHR47429:SF2">
    <property type="entry name" value="PROTEIN TWIN LOV 1"/>
    <property type="match status" value="1"/>
</dbReference>
<dbReference type="SUPFAM" id="SSF52091">
    <property type="entry name" value="SpoIIaa-like"/>
    <property type="match status" value="1"/>
</dbReference>
<evidence type="ECO:0000256" key="2">
    <source>
        <dbReference type="ARBA" id="ARBA00022643"/>
    </source>
</evidence>
<dbReference type="EMBL" id="WMIB01000004">
    <property type="protein sequence ID" value="MTH53036.1"/>
    <property type="molecule type" value="Genomic_DNA"/>
</dbReference>
<keyword evidence="2" id="KW-0288">FMN</keyword>
<sequence>MNSAQVGMSITDPSLPDNPLVYVNDGFYTLTGYSFEDAVGKNCRFLQGPGTNREAIIAVKEAIRLKESVTVELYNYKKNGTPFWNELHVEPVYIESENKTYFIGIQKDITEQRAYIDRITELSTPIVPIDDRISVLPLIGDLTPKRSADVMSAVSSYAADSEDAVIIVDLSGLIKMENNEAASLIQLHSILEMMGTELVLTGVSPMLILQTSSHLISDLSSIRTFMNVKQAIKALT</sequence>
<feature type="domain" description="PAC" evidence="5">
    <location>
        <begin position="67"/>
        <end position="121"/>
    </location>
</feature>
<evidence type="ECO:0000313" key="7">
    <source>
        <dbReference type="EMBL" id="MTH53036.1"/>
    </source>
</evidence>
<proteinExistence type="predicted"/>
<dbReference type="InterPro" id="IPR002645">
    <property type="entry name" value="STAS_dom"/>
</dbReference>
<protein>
    <submittedName>
        <fullName evidence="7">PAS domain-containing protein</fullName>
    </submittedName>
</protein>
<dbReference type="InterPro" id="IPR001610">
    <property type="entry name" value="PAC"/>
</dbReference>
<gene>
    <name evidence="7" type="ORF">GKZ89_06395</name>
</gene>
<dbReference type="InterPro" id="IPR035965">
    <property type="entry name" value="PAS-like_dom_sf"/>
</dbReference>
<evidence type="ECO:0000313" key="8">
    <source>
        <dbReference type="Proteomes" id="UP000434639"/>
    </source>
</evidence>
<dbReference type="SMART" id="SM00086">
    <property type="entry name" value="PAC"/>
    <property type="match status" value="1"/>
</dbReference>
<dbReference type="Proteomes" id="UP000434639">
    <property type="component" value="Unassembled WGS sequence"/>
</dbReference>
<reference evidence="7 8" key="1">
    <citation type="journal article" date="2017" name="Int. J. Syst. Evol. Microbiol.">
        <title>Bacillus mangrovi sp. nov., isolated from a sediment sample from a mangrove forest.</title>
        <authorList>
            <person name="Gupta V."/>
            <person name="Singh P.K."/>
            <person name="Korpole S."/>
            <person name="Tanuku N.R.S."/>
            <person name="Pinnaka A.K."/>
        </authorList>
    </citation>
    <scope>NUCLEOTIDE SEQUENCE [LARGE SCALE GENOMIC DNA]</scope>
    <source>
        <strain evidence="7 8">KCTC 33872</strain>
    </source>
</reference>
<dbReference type="CDD" id="cd07041">
    <property type="entry name" value="STAS_RsbR_RsbS_like"/>
    <property type="match status" value="1"/>
</dbReference>
<evidence type="ECO:0000259" key="6">
    <source>
        <dbReference type="PROSITE" id="PS50801"/>
    </source>
</evidence>
<dbReference type="PROSITE" id="PS50112">
    <property type="entry name" value="PAS"/>
    <property type="match status" value="1"/>
</dbReference>
<evidence type="ECO:0000259" key="5">
    <source>
        <dbReference type="PROSITE" id="PS50113"/>
    </source>
</evidence>
<feature type="domain" description="STAS" evidence="6">
    <location>
        <begin position="123"/>
        <end position="235"/>
    </location>
</feature>
<feature type="domain" description="PAS" evidence="4">
    <location>
        <begin position="1"/>
        <end position="42"/>
    </location>
</feature>
<name>A0A7X2S4D5_9BACI</name>
<evidence type="ECO:0000256" key="3">
    <source>
        <dbReference type="ARBA" id="ARBA00022991"/>
    </source>
</evidence>
<dbReference type="InterPro" id="IPR000700">
    <property type="entry name" value="PAS-assoc_C"/>
</dbReference>
<dbReference type="PANTHER" id="PTHR47429">
    <property type="entry name" value="PROTEIN TWIN LOV 1"/>
    <property type="match status" value="1"/>
</dbReference>
<dbReference type="Gene3D" id="3.30.450.20">
    <property type="entry name" value="PAS domain"/>
    <property type="match status" value="1"/>
</dbReference>
<dbReference type="PROSITE" id="PS50801">
    <property type="entry name" value="STAS"/>
    <property type="match status" value="1"/>
</dbReference>
<dbReference type="OrthoDB" id="9812260at2"/>